<comment type="caution">
    <text evidence="6">The sequence shown here is derived from an EMBL/GenBank/DDBJ whole genome shotgun (WGS) entry which is preliminary data.</text>
</comment>
<gene>
    <name evidence="6" type="ORF">TPL01_04560</name>
</gene>
<dbReference type="Pfam" id="PF02120">
    <property type="entry name" value="Flg_hook"/>
    <property type="match status" value="1"/>
</dbReference>
<feature type="compositionally biased region" description="Polar residues" evidence="4">
    <location>
        <begin position="33"/>
        <end position="48"/>
    </location>
</feature>
<dbReference type="InterPro" id="IPR001635">
    <property type="entry name" value="Flag_hook_Flik"/>
</dbReference>
<dbReference type="AlphaFoldDB" id="A0A512L4A8"/>
<sequence>MTMTPTNSVQAQSSPAPMDKQANATPAEVPFNQVLSGEITSRQNSATADKTPDKGADSGNRQDQQTAPPTGNSSAKEAKPAEAADAQLKDSKNGTDSNAAPSASAELLALVANLNQAATKSAEPGTSSPVLGTAPAVGIGKGVLSARSGAQKSQIAVQPDGSSEKTASLKPEPAFTSLIKQAGELKPALGQAAIKLDAAKIQDIPLGTAPAALSPLQQASLNIAQAAAGHPSEKLTPSVGTAAWDQALGQKIVWMAGGAQQSASLTLNPPDLGPLQVVLHVSNDQANATFISAQPEVRQALEAALPKLREMMGDAGIQLGQSTVSAGTPNQHDASGGSSRHASPGLREADGTIDSATRVGHSQIRMTGLGMVDTFA</sequence>
<reference evidence="6 7" key="1">
    <citation type="submission" date="2019-07" db="EMBL/GenBank/DDBJ databases">
        <title>Whole genome shotgun sequence of Thiobacillus plumbophilus NBRC 107929.</title>
        <authorList>
            <person name="Hosoyama A."/>
            <person name="Uohara A."/>
            <person name="Ohji S."/>
            <person name="Ichikawa N."/>
        </authorList>
    </citation>
    <scope>NUCLEOTIDE SEQUENCE [LARGE SCALE GENOMIC DNA]</scope>
    <source>
        <strain evidence="6 7">NBRC 107929</strain>
    </source>
</reference>
<feature type="region of interest" description="Disordered" evidence="4">
    <location>
        <begin position="321"/>
        <end position="359"/>
    </location>
</feature>
<evidence type="ECO:0000256" key="4">
    <source>
        <dbReference type="SAM" id="MobiDB-lite"/>
    </source>
</evidence>
<feature type="region of interest" description="Disordered" evidence="4">
    <location>
        <begin position="150"/>
        <end position="170"/>
    </location>
</feature>
<comment type="function">
    <text evidence="1">Controls the length of the flagellar hook.</text>
</comment>
<feature type="region of interest" description="Disordered" evidence="4">
    <location>
        <begin position="1"/>
        <end position="100"/>
    </location>
</feature>
<keyword evidence="7" id="KW-1185">Reference proteome</keyword>
<evidence type="ECO:0000256" key="3">
    <source>
        <dbReference type="ARBA" id="ARBA00022795"/>
    </source>
</evidence>
<dbReference type="EMBL" id="BKAD01000004">
    <property type="protein sequence ID" value="GEP29318.1"/>
    <property type="molecule type" value="Genomic_DNA"/>
</dbReference>
<accession>A0A512L4A8</accession>
<dbReference type="GO" id="GO:0009424">
    <property type="term" value="C:bacterial-type flagellum hook"/>
    <property type="evidence" value="ECO:0007669"/>
    <property type="project" value="InterPro"/>
</dbReference>
<keyword evidence="3" id="KW-1005">Bacterial flagellum biogenesis</keyword>
<dbReference type="PANTHER" id="PTHR37533">
    <property type="entry name" value="FLAGELLAR HOOK-LENGTH CONTROL PROTEIN"/>
    <property type="match status" value="1"/>
</dbReference>
<dbReference type="PANTHER" id="PTHR37533:SF2">
    <property type="entry name" value="FLAGELLAR HOOK-LENGTH CONTROL PROTEIN"/>
    <property type="match status" value="1"/>
</dbReference>
<evidence type="ECO:0000259" key="5">
    <source>
        <dbReference type="Pfam" id="PF02120"/>
    </source>
</evidence>
<evidence type="ECO:0000313" key="7">
    <source>
        <dbReference type="Proteomes" id="UP000321337"/>
    </source>
</evidence>
<feature type="compositionally biased region" description="Basic and acidic residues" evidence="4">
    <location>
        <begin position="76"/>
        <end position="93"/>
    </location>
</feature>
<feature type="compositionally biased region" description="Polar residues" evidence="4">
    <location>
        <begin position="59"/>
        <end position="74"/>
    </location>
</feature>
<dbReference type="GO" id="GO:0044780">
    <property type="term" value="P:bacterial-type flagellum assembly"/>
    <property type="evidence" value="ECO:0007669"/>
    <property type="project" value="InterPro"/>
</dbReference>
<organism evidence="6 7">
    <name type="scientific">Sulfuriferula plumbiphila</name>
    <dbReference type="NCBI Taxonomy" id="171865"/>
    <lineage>
        <taxon>Bacteria</taxon>
        <taxon>Pseudomonadati</taxon>
        <taxon>Pseudomonadota</taxon>
        <taxon>Betaproteobacteria</taxon>
        <taxon>Nitrosomonadales</taxon>
        <taxon>Sulfuricellaceae</taxon>
        <taxon>Sulfuriferula</taxon>
    </lineage>
</organism>
<protein>
    <recommendedName>
        <fullName evidence="5">Flagellar hook-length control protein-like C-terminal domain-containing protein</fullName>
    </recommendedName>
</protein>
<feature type="compositionally biased region" description="Polar residues" evidence="4">
    <location>
        <begin position="1"/>
        <end position="15"/>
    </location>
</feature>
<dbReference type="InterPro" id="IPR038610">
    <property type="entry name" value="FliK-like_C_sf"/>
</dbReference>
<dbReference type="CDD" id="cd17470">
    <property type="entry name" value="T3SS_Flik_C"/>
    <property type="match status" value="1"/>
</dbReference>
<feature type="compositionally biased region" description="Polar residues" evidence="4">
    <location>
        <begin position="321"/>
        <end position="341"/>
    </location>
</feature>
<comment type="similarity">
    <text evidence="2">Belongs to the FliK family.</text>
</comment>
<evidence type="ECO:0000256" key="1">
    <source>
        <dbReference type="ARBA" id="ARBA00003944"/>
    </source>
</evidence>
<dbReference type="Gene3D" id="3.30.750.140">
    <property type="match status" value="1"/>
</dbReference>
<evidence type="ECO:0000313" key="6">
    <source>
        <dbReference type="EMBL" id="GEP29318.1"/>
    </source>
</evidence>
<evidence type="ECO:0000256" key="2">
    <source>
        <dbReference type="ARBA" id="ARBA00009149"/>
    </source>
</evidence>
<proteinExistence type="inferred from homology"/>
<dbReference type="Proteomes" id="UP000321337">
    <property type="component" value="Unassembled WGS sequence"/>
</dbReference>
<dbReference type="OrthoDB" id="8596319at2"/>
<name>A0A512L4A8_9PROT</name>
<feature type="compositionally biased region" description="Polar residues" evidence="4">
    <location>
        <begin position="150"/>
        <end position="166"/>
    </location>
</feature>
<dbReference type="PRINTS" id="PR01007">
    <property type="entry name" value="FLGHOOKFLIK"/>
</dbReference>
<feature type="domain" description="Flagellar hook-length control protein-like C-terminal" evidence="5">
    <location>
        <begin position="250"/>
        <end position="332"/>
    </location>
</feature>
<dbReference type="InterPro" id="IPR052563">
    <property type="entry name" value="FliK"/>
</dbReference>
<dbReference type="InterPro" id="IPR021136">
    <property type="entry name" value="Flagellar_hook_control-like_C"/>
</dbReference>